<evidence type="ECO:0008006" key="3">
    <source>
        <dbReference type="Google" id="ProtNLM"/>
    </source>
</evidence>
<protein>
    <recommendedName>
        <fullName evidence="3">F-box domain-containing protein</fullName>
    </recommendedName>
</protein>
<dbReference type="eggNOG" id="ENOG502R0P0">
    <property type="taxonomic scope" value="Eukaryota"/>
</dbReference>
<dbReference type="OrthoDB" id="3139399at2759"/>
<dbReference type="KEGG" id="scm:SCHCO_02617659"/>
<dbReference type="HOGENOM" id="CLU_018544_12_4_1"/>
<dbReference type="VEuPathDB" id="FungiDB:SCHCODRAFT_02617659"/>
<name>D8Q342_SCHCM</name>
<evidence type="ECO:0000313" key="1">
    <source>
        <dbReference type="EMBL" id="EFI98241.1"/>
    </source>
</evidence>
<proteinExistence type="predicted"/>
<reference evidence="1 2" key="1">
    <citation type="journal article" date="2010" name="Nat. Biotechnol.">
        <title>Genome sequence of the model mushroom Schizophyllum commune.</title>
        <authorList>
            <person name="Ohm R.A."/>
            <person name="de Jong J.F."/>
            <person name="Lugones L.G."/>
            <person name="Aerts A."/>
            <person name="Kothe E."/>
            <person name="Stajich J.E."/>
            <person name="de Vries R.P."/>
            <person name="Record E."/>
            <person name="Levasseur A."/>
            <person name="Baker S.E."/>
            <person name="Bartholomew K.A."/>
            <person name="Coutinho P.M."/>
            <person name="Erdmann S."/>
            <person name="Fowler T.J."/>
            <person name="Gathman A.C."/>
            <person name="Lombard V."/>
            <person name="Henrissat B."/>
            <person name="Knabe N."/>
            <person name="Kuees U."/>
            <person name="Lilly W.W."/>
            <person name="Lindquist E."/>
            <person name="Lucas S."/>
            <person name="Magnuson J.K."/>
            <person name="Piumi F."/>
            <person name="Raudaskoski M."/>
            <person name="Salamov A."/>
            <person name="Schmutz J."/>
            <person name="Schwarze F.W.M.R."/>
            <person name="vanKuyk P.A."/>
            <person name="Horton J.S."/>
            <person name="Grigoriev I.V."/>
            <person name="Woesten H.A.B."/>
        </authorList>
    </citation>
    <scope>NUCLEOTIDE SEQUENCE [LARGE SCALE GENOMIC DNA]</scope>
    <source>
        <strain evidence="2">H4-8 / FGSC 9210</strain>
    </source>
</reference>
<organism evidence="2">
    <name type="scientific">Schizophyllum commune (strain H4-8 / FGSC 9210)</name>
    <name type="common">Split gill fungus</name>
    <dbReference type="NCBI Taxonomy" id="578458"/>
    <lineage>
        <taxon>Eukaryota</taxon>
        <taxon>Fungi</taxon>
        <taxon>Dikarya</taxon>
        <taxon>Basidiomycota</taxon>
        <taxon>Agaricomycotina</taxon>
        <taxon>Agaricomycetes</taxon>
        <taxon>Agaricomycetidae</taxon>
        <taxon>Agaricales</taxon>
        <taxon>Schizophyllaceae</taxon>
        <taxon>Schizophyllum</taxon>
    </lineage>
</organism>
<gene>
    <name evidence="1" type="ORF">SCHCODRAFT_107700</name>
</gene>
<feature type="non-terminal residue" evidence="1">
    <location>
        <position position="408"/>
    </location>
</feature>
<sequence length="408" mass="45560">MDHSRILNLDILEQVFLHTLPNELFVHPSLRAGPLLVSHVCSSWRQQVLATPALWRSLDIHVTRRGVKPPPEVIAAWLGRARNRPLRIRLSLPEKPGVEGWQNSEKAFRAVLPFHTQWERLELRLRMFLPMDVLDEIPYDALDKLQSLYITIPGTLLTAWPHLRRILDSAPNIERLGLEADLSEHLPPGSLPFAGIRILDVHNVALPVIDCLRLLEAAPALDSLMIRIAVADAPLSLPSVTHTTLKLLSVYSIALDADALFDAVTLPQLIDLTIICGHRIPPETTISFFARSRCALRRLHLCTPVDDAETLVRVLEPISATLEIFHLGLLCDDAMSMDALIERLIIRDDAQEVFCPRIHSILLGPGSKVKEETASALMDTRTRTVHAGVVKLEAALVHVQTVRDAPPR</sequence>
<dbReference type="OMA" id="RSNCHIR"/>
<keyword evidence="2" id="KW-1185">Reference proteome</keyword>
<dbReference type="GeneID" id="9595176"/>
<dbReference type="EMBL" id="GL377305">
    <property type="protein sequence ID" value="EFI98241.1"/>
    <property type="molecule type" value="Genomic_DNA"/>
</dbReference>
<dbReference type="Proteomes" id="UP000007431">
    <property type="component" value="Unassembled WGS sequence"/>
</dbReference>
<dbReference type="InParanoid" id="D8Q342"/>
<evidence type="ECO:0000313" key="2">
    <source>
        <dbReference type="Proteomes" id="UP000007431"/>
    </source>
</evidence>
<accession>D8Q342</accession>
<dbReference type="AlphaFoldDB" id="D8Q342"/>